<sequence length="57" mass="6630">MSELRACRPLRMLHVTIEIKHDILDNPQKQAEVDATHPALVNNIIPLCYLRILSRLR</sequence>
<gene>
    <name evidence="1" type="ORF">B296_00023032</name>
</gene>
<evidence type="ECO:0000313" key="2">
    <source>
        <dbReference type="Proteomes" id="UP000287651"/>
    </source>
</evidence>
<reference evidence="1 2" key="1">
    <citation type="journal article" date="2014" name="Agronomy (Basel)">
        <title>A Draft Genome Sequence for Ensete ventricosum, the Drought-Tolerant Tree Against Hunger.</title>
        <authorList>
            <person name="Harrison J."/>
            <person name="Moore K.A."/>
            <person name="Paszkiewicz K."/>
            <person name="Jones T."/>
            <person name="Grant M."/>
            <person name="Ambacheew D."/>
            <person name="Muzemil S."/>
            <person name="Studholme D.J."/>
        </authorList>
    </citation>
    <scope>NUCLEOTIDE SEQUENCE [LARGE SCALE GENOMIC DNA]</scope>
</reference>
<evidence type="ECO:0000313" key="1">
    <source>
        <dbReference type="EMBL" id="RRT70476.1"/>
    </source>
</evidence>
<protein>
    <submittedName>
        <fullName evidence="1">Uncharacterized protein</fullName>
    </submittedName>
</protein>
<accession>A0A427A2P5</accession>
<name>A0A427A2P5_ENSVE</name>
<organism evidence="1 2">
    <name type="scientific">Ensete ventricosum</name>
    <name type="common">Abyssinian banana</name>
    <name type="synonym">Musa ensete</name>
    <dbReference type="NCBI Taxonomy" id="4639"/>
    <lineage>
        <taxon>Eukaryota</taxon>
        <taxon>Viridiplantae</taxon>
        <taxon>Streptophyta</taxon>
        <taxon>Embryophyta</taxon>
        <taxon>Tracheophyta</taxon>
        <taxon>Spermatophyta</taxon>
        <taxon>Magnoliopsida</taxon>
        <taxon>Liliopsida</taxon>
        <taxon>Zingiberales</taxon>
        <taxon>Musaceae</taxon>
        <taxon>Ensete</taxon>
    </lineage>
</organism>
<comment type="caution">
    <text evidence="1">The sequence shown here is derived from an EMBL/GenBank/DDBJ whole genome shotgun (WGS) entry which is preliminary data.</text>
</comment>
<proteinExistence type="predicted"/>
<dbReference type="Proteomes" id="UP000287651">
    <property type="component" value="Unassembled WGS sequence"/>
</dbReference>
<dbReference type="EMBL" id="AMZH03004003">
    <property type="protein sequence ID" value="RRT70476.1"/>
    <property type="molecule type" value="Genomic_DNA"/>
</dbReference>
<dbReference type="AlphaFoldDB" id="A0A427A2P5"/>